<organism evidence="1 2">
    <name type="scientific">Prorocentrum cordatum</name>
    <dbReference type="NCBI Taxonomy" id="2364126"/>
    <lineage>
        <taxon>Eukaryota</taxon>
        <taxon>Sar</taxon>
        <taxon>Alveolata</taxon>
        <taxon>Dinophyceae</taxon>
        <taxon>Prorocentrales</taxon>
        <taxon>Prorocentraceae</taxon>
        <taxon>Prorocentrum</taxon>
    </lineage>
</organism>
<dbReference type="Proteomes" id="UP001189429">
    <property type="component" value="Unassembled WGS sequence"/>
</dbReference>
<gene>
    <name evidence="1" type="ORF">PCOR1329_LOCUS5669</name>
</gene>
<proteinExistence type="predicted"/>
<name>A0ABN9PW41_9DINO</name>
<dbReference type="EMBL" id="CAUYUJ010001503">
    <property type="protein sequence ID" value="CAK0796249.1"/>
    <property type="molecule type" value="Genomic_DNA"/>
</dbReference>
<comment type="caution">
    <text evidence="1">The sequence shown here is derived from an EMBL/GenBank/DDBJ whole genome shotgun (WGS) entry which is preliminary data.</text>
</comment>
<protein>
    <submittedName>
        <fullName evidence="1">Uncharacterized protein</fullName>
    </submittedName>
</protein>
<reference evidence="1" key="1">
    <citation type="submission" date="2023-10" db="EMBL/GenBank/DDBJ databases">
        <authorList>
            <person name="Chen Y."/>
            <person name="Shah S."/>
            <person name="Dougan E. K."/>
            <person name="Thang M."/>
            <person name="Chan C."/>
        </authorList>
    </citation>
    <scope>NUCLEOTIDE SEQUENCE [LARGE SCALE GENOMIC DNA]</scope>
</reference>
<keyword evidence="2" id="KW-1185">Reference proteome</keyword>
<accession>A0ABN9PW41</accession>
<evidence type="ECO:0000313" key="2">
    <source>
        <dbReference type="Proteomes" id="UP001189429"/>
    </source>
</evidence>
<evidence type="ECO:0000313" key="1">
    <source>
        <dbReference type="EMBL" id="CAK0796249.1"/>
    </source>
</evidence>
<sequence>MMFLPATPRDCAGIGEMIIATMQHGCPAIIGGPRGCRLARHPWRSWQMAYRQRGIAPEELRADIARTSSACNCKRG</sequence>